<dbReference type="InterPro" id="IPR032710">
    <property type="entry name" value="NTF2-like_dom_sf"/>
</dbReference>
<protein>
    <submittedName>
        <fullName evidence="1">Ester cyclase</fullName>
    </submittedName>
</protein>
<evidence type="ECO:0000313" key="1">
    <source>
        <dbReference type="EMBL" id="QHT66362.1"/>
    </source>
</evidence>
<name>A0A6C0GF52_9BACT</name>
<dbReference type="RefSeq" id="WP_162442421.1">
    <property type="nucleotide sequence ID" value="NZ_CP048222.1"/>
</dbReference>
<dbReference type="PANTHER" id="PTHR38436">
    <property type="entry name" value="POLYKETIDE CYCLASE SNOAL-LIKE DOMAIN"/>
    <property type="match status" value="1"/>
</dbReference>
<dbReference type="Pfam" id="PF07366">
    <property type="entry name" value="SnoaL"/>
    <property type="match status" value="1"/>
</dbReference>
<dbReference type="KEGG" id="rhoz:GXP67_06665"/>
<dbReference type="PANTHER" id="PTHR38436:SF1">
    <property type="entry name" value="ESTER CYCLASE"/>
    <property type="match status" value="1"/>
</dbReference>
<dbReference type="AlphaFoldDB" id="A0A6C0GF52"/>
<proteinExistence type="predicted"/>
<sequence>MSTEQNKSIVVRFNKECIELGNENSFNELLSDHVINHSAPAGMPNGKESFYYFLNNVLRKGFSNLIVEILDQVAENDLVTTRKKIRATHNGEIFGIPASHKEVDIHVIDIIRIEDGKYAEHWGKVTLIKCLNK</sequence>
<evidence type="ECO:0000313" key="2">
    <source>
        <dbReference type="Proteomes" id="UP000480178"/>
    </source>
</evidence>
<accession>A0A6C0GF52</accession>
<keyword evidence="2" id="KW-1185">Reference proteome</keyword>
<dbReference type="EMBL" id="CP048222">
    <property type="protein sequence ID" value="QHT66362.1"/>
    <property type="molecule type" value="Genomic_DNA"/>
</dbReference>
<dbReference type="Proteomes" id="UP000480178">
    <property type="component" value="Chromosome"/>
</dbReference>
<organism evidence="1 2">
    <name type="scientific">Rhodocytophaga rosea</name>
    <dbReference type="NCBI Taxonomy" id="2704465"/>
    <lineage>
        <taxon>Bacteria</taxon>
        <taxon>Pseudomonadati</taxon>
        <taxon>Bacteroidota</taxon>
        <taxon>Cytophagia</taxon>
        <taxon>Cytophagales</taxon>
        <taxon>Rhodocytophagaceae</taxon>
        <taxon>Rhodocytophaga</taxon>
    </lineage>
</organism>
<gene>
    <name evidence="1" type="ORF">GXP67_06665</name>
</gene>
<dbReference type="GO" id="GO:0030638">
    <property type="term" value="P:polyketide metabolic process"/>
    <property type="evidence" value="ECO:0007669"/>
    <property type="project" value="InterPro"/>
</dbReference>
<dbReference type="InterPro" id="IPR009959">
    <property type="entry name" value="Cyclase_SnoaL-like"/>
</dbReference>
<dbReference type="Gene3D" id="3.10.450.50">
    <property type="match status" value="1"/>
</dbReference>
<reference evidence="1 2" key="1">
    <citation type="submission" date="2020-01" db="EMBL/GenBank/DDBJ databases">
        <authorList>
            <person name="Kim M.K."/>
        </authorList>
    </citation>
    <scope>NUCLEOTIDE SEQUENCE [LARGE SCALE GENOMIC DNA]</scope>
    <source>
        <strain evidence="1 2">172606-1</strain>
    </source>
</reference>
<dbReference type="SUPFAM" id="SSF54427">
    <property type="entry name" value="NTF2-like"/>
    <property type="match status" value="1"/>
</dbReference>